<dbReference type="HOGENOM" id="CLU_2179090_0_0_9"/>
<proteinExistence type="predicted"/>
<sequence length="109" mass="13312">MNKNLNNPKIDICPIKPKNLDFIWKIAYGQKENTWMNWNGPYFNNSVYKKEEFVNKVGKKWMMRVGEKTGMLLEGRIRKVRYWQNQYWDSIKYGVLREEWHVLTSKNHK</sequence>
<dbReference type="PATRIC" id="fig|1266845.5.peg.339"/>
<dbReference type="EMBL" id="CP006812">
    <property type="protein sequence ID" value="AGY81097.1"/>
    <property type="molecule type" value="Genomic_DNA"/>
</dbReference>
<reference evidence="1 2" key="1">
    <citation type="journal article" date="2013" name="Genome Announc.">
        <title>Complete Genome Sequence of Carnobacterium gilichinskyi Strain WN1359T (DSM 27470T).</title>
        <authorList>
            <person name="Leonard M.T."/>
            <person name="Panayotova N."/>
            <person name="Farmerie W.G."/>
            <person name="Triplett E.W."/>
            <person name="Nicholson W.L."/>
        </authorList>
    </citation>
    <scope>NUCLEOTIDE SEQUENCE [LARGE SCALE GENOMIC DNA]</scope>
    <source>
        <strain evidence="1 2">WN1359</strain>
    </source>
</reference>
<dbReference type="AlphaFoldDB" id="U5SBC1"/>
<evidence type="ECO:0000313" key="1">
    <source>
        <dbReference type="EMBL" id="AGY81097.1"/>
    </source>
</evidence>
<name>U5SBC1_9LACT</name>
<dbReference type="Proteomes" id="UP000017469">
    <property type="component" value="Chromosome"/>
</dbReference>
<organism evidence="1 2">
    <name type="scientific">Carnobacterium inhibens subsp. gilichinskyi</name>
    <dbReference type="NCBI Taxonomy" id="1266845"/>
    <lineage>
        <taxon>Bacteria</taxon>
        <taxon>Bacillati</taxon>
        <taxon>Bacillota</taxon>
        <taxon>Bacilli</taxon>
        <taxon>Lactobacillales</taxon>
        <taxon>Carnobacteriaceae</taxon>
        <taxon>Carnobacterium</taxon>
    </lineage>
</organism>
<dbReference type="KEGG" id="caw:Q783_01850"/>
<dbReference type="GO" id="GO:0016740">
    <property type="term" value="F:transferase activity"/>
    <property type="evidence" value="ECO:0007669"/>
    <property type="project" value="UniProtKB-KW"/>
</dbReference>
<gene>
    <name evidence="1" type="ORF">Q783_01850</name>
</gene>
<dbReference type="STRING" id="1266845.Q783_01850"/>
<dbReference type="Gene3D" id="3.40.630.30">
    <property type="match status" value="1"/>
</dbReference>
<evidence type="ECO:0000313" key="2">
    <source>
        <dbReference type="Proteomes" id="UP000017469"/>
    </source>
</evidence>
<dbReference type="eggNOG" id="COG1670">
    <property type="taxonomic scope" value="Bacteria"/>
</dbReference>
<dbReference type="RefSeq" id="WP_023176957.1">
    <property type="nucleotide sequence ID" value="NC_022606.1"/>
</dbReference>
<protein>
    <submittedName>
        <fullName evidence="1">Acetyltransferase</fullName>
    </submittedName>
</protein>
<accession>U5SBC1</accession>
<keyword evidence="1" id="KW-0808">Transferase</keyword>